<dbReference type="RefSeq" id="WP_012258166.1">
    <property type="nucleotide sequence ID" value="NC_010175.1"/>
</dbReference>
<dbReference type="Proteomes" id="UP000002008">
    <property type="component" value="Chromosome"/>
</dbReference>
<dbReference type="KEGG" id="cau:Caur_2303"/>
<dbReference type="PROSITE" id="PS51257">
    <property type="entry name" value="PROKAR_LIPOPROTEIN"/>
    <property type="match status" value="1"/>
</dbReference>
<keyword evidence="2" id="KW-1185">Reference proteome</keyword>
<reference evidence="2" key="1">
    <citation type="journal article" date="2011" name="BMC Genomics">
        <title>Complete genome sequence of the filamentous anoxygenic phototrophic bacterium Chloroflexus aurantiacus.</title>
        <authorList>
            <person name="Tang K.H."/>
            <person name="Barry K."/>
            <person name="Chertkov O."/>
            <person name="Dalin E."/>
            <person name="Han C.S."/>
            <person name="Hauser L.J."/>
            <person name="Honchak B.M."/>
            <person name="Karbach L.E."/>
            <person name="Land M.L."/>
            <person name="Lapidus A."/>
            <person name="Larimer F.W."/>
            <person name="Mikhailova N."/>
            <person name="Pitluck S."/>
            <person name="Pierson B.K."/>
            <person name="Blankenship R.E."/>
        </authorList>
    </citation>
    <scope>NUCLEOTIDE SEQUENCE [LARGE SCALE GENOMIC DNA]</scope>
    <source>
        <strain evidence="2">ATCC 29366 / DSM 635 / J-10-fl</strain>
    </source>
</reference>
<gene>
    <name evidence="1" type="ordered locus">Caur_2303</name>
</gene>
<sequence>MSHRYRWLLLAGVVVALLSGCLSTLPTNIDVNGPLPATLPPLAQTLRASAVPTLLPSASVTVAPVMSYTATVALIVATPQPPTVVPPTPTIPPAPTLVLPTLPSLSPEERWRAQQLDRQIIDPPRLYNTKRSELYWYDPVNQQKVLLGIVSGDFMVQATFTFREDGQPALEVPYEVNRGYGITALSPAVLERIRAAGYSDWIETFVFLTPEVQPK</sequence>
<evidence type="ECO:0000313" key="2">
    <source>
        <dbReference type="Proteomes" id="UP000002008"/>
    </source>
</evidence>
<dbReference type="EnsemblBacteria" id="ABY35512">
    <property type="protein sequence ID" value="ABY35512"/>
    <property type="gene ID" value="Caur_2303"/>
</dbReference>
<evidence type="ECO:0000313" key="1">
    <source>
        <dbReference type="EMBL" id="ABY35512.1"/>
    </source>
</evidence>
<evidence type="ECO:0008006" key="3">
    <source>
        <dbReference type="Google" id="ProtNLM"/>
    </source>
</evidence>
<dbReference type="eggNOG" id="ENOG502ZUZ6">
    <property type="taxonomic scope" value="Bacteria"/>
</dbReference>
<organism evidence="1 2">
    <name type="scientific">Chloroflexus aurantiacus (strain ATCC 29366 / DSM 635 / J-10-fl)</name>
    <dbReference type="NCBI Taxonomy" id="324602"/>
    <lineage>
        <taxon>Bacteria</taxon>
        <taxon>Bacillati</taxon>
        <taxon>Chloroflexota</taxon>
        <taxon>Chloroflexia</taxon>
        <taxon>Chloroflexales</taxon>
        <taxon>Chloroflexineae</taxon>
        <taxon>Chloroflexaceae</taxon>
        <taxon>Chloroflexus</taxon>
    </lineage>
</organism>
<proteinExistence type="predicted"/>
<dbReference type="HOGENOM" id="CLU_1244301_0_0_0"/>
<dbReference type="AlphaFoldDB" id="A9WGI0"/>
<accession>A9WGI0</accession>
<name>A9WGI0_CHLAA</name>
<dbReference type="PATRIC" id="fig|324602.8.peg.2607"/>
<protein>
    <recommendedName>
        <fullName evidence="3">Lipoprotein</fullName>
    </recommendedName>
</protein>
<dbReference type="STRING" id="324602.Caur_2303"/>
<dbReference type="EMBL" id="CP000909">
    <property type="protein sequence ID" value="ABY35512.1"/>
    <property type="molecule type" value="Genomic_DNA"/>
</dbReference>
<dbReference type="InParanoid" id="A9WGI0"/>